<reference evidence="16" key="1">
    <citation type="submission" date="2023-03" db="UniProtKB">
        <authorList>
            <consortium name="WormBaseParasite"/>
        </authorList>
    </citation>
    <scope>IDENTIFICATION</scope>
</reference>
<evidence type="ECO:0000313" key="15">
    <source>
        <dbReference type="Proteomes" id="UP000036681"/>
    </source>
</evidence>
<dbReference type="InterPro" id="IPR036621">
    <property type="entry name" value="Anticodon-bd_dom_sf"/>
</dbReference>
<dbReference type="GO" id="GO:0000077">
    <property type="term" value="P:DNA damage checkpoint signaling"/>
    <property type="evidence" value="ECO:0007669"/>
    <property type="project" value="InterPro"/>
</dbReference>
<evidence type="ECO:0000256" key="2">
    <source>
        <dbReference type="ARBA" id="ARBA00022527"/>
    </source>
</evidence>
<dbReference type="InterPro" id="IPR050339">
    <property type="entry name" value="CC_SR_Kinase"/>
</dbReference>
<keyword evidence="3" id="KW-0808">Transferase</keyword>
<proteinExistence type="predicted"/>
<evidence type="ECO:0000256" key="3">
    <source>
        <dbReference type="ARBA" id="ARBA00022679"/>
    </source>
</evidence>
<dbReference type="Gene3D" id="1.10.510.10">
    <property type="entry name" value="Transferase(Phosphotransferase) domain 1"/>
    <property type="match status" value="1"/>
</dbReference>
<dbReference type="InterPro" id="IPR011009">
    <property type="entry name" value="Kinase-like_dom_sf"/>
</dbReference>
<dbReference type="InterPro" id="IPR016135">
    <property type="entry name" value="UBQ-conjugating_enzyme/RWD"/>
</dbReference>
<comment type="catalytic activity">
    <reaction evidence="8">
        <text>L-seryl-[protein] + ATP = O-phospho-L-seryl-[protein] + ADP + H(+)</text>
        <dbReference type="Rhea" id="RHEA:17989"/>
        <dbReference type="Rhea" id="RHEA-COMP:9863"/>
        <dbReference type="Rhea" id="RHEA-COMP:11604"/>
        <dbReference type="ChEBI" id="CHEBI:15378"/>
        <dbReference type="ChEBI" id="CHEBI:29999"/>
        <dbReference type="ChEBI" id="CHEBI:30616"/>
        <dbReference type="ChEBI" id="CHEBI:83421"/>
        <dbReference type="ChEBI" id="CHEBI:456216"/>
        <dbReference type="EC" id="2.7.11.1"/>
    </reaction>
</comment>
<dbReference type="Gene3D" id="3.10.110.10">
    <property type="entry name" value="Ubiquitin Conjugating Enzyme"/>
    <property type="match status" value="1"/>
</dbReference>
<evidence type="ECO:0000256" key="7">
    <source>
        <dbReference type="ARBA" id="ARBA00047899"/>
    </source>
</evidence>
<evidence type="ECO:0000256" key="11">
    <source>
        <dbReference type="PROSITE-ProRule" id="PRU10141"/>
    </source>
</evidence>
<evidence type="ECO:0000259" key="14">
    <source>
        <dbReference type="PROSITE" id="PS50908"/>
    </source>
</evidence>
<evidence type="ECO:0000259" key="13">
    <source>
        <dbReference type="PROSITE" id="PS50011"/>
    </source>
</evidence>
<dbReference type="GO" id="GO:0005524">
    <property type="term" value="F:ATP binding"/>
    <property type="evidence" value="ECO:0007669"/>
    <property type="project" value="UniProtKB-UniRule"/>
</dbReference>
<keyword evidence="15" id="KW-1185">Reference proteome</keyword>
<evidence type="ECO:0000313" key="16">
    <source>
        <dbReference type="WBParaSite" id="ALUE_0000804401-mRNA-1"/>
    </source>
</evidence>
<dbReference type="SMART" id="SM00591">
    <property type="entry name" value="RWD"/>
    <property type="match status" value="1"/>
</dbReference>
<organism evidence="15 16">
    <name type="scientific">Ascaris lumbricoides</name>
    <name type="common">Giant roundworm</name>
    <dbReference type="NCBI Taxonomy" id="6252"/>
    <lineage>
        <taxon>Eukaryota</taxon>
        <taxon>Metazoa</taxon>
        <taxon>Ecdysozoa</taxon>
        <taxon>Nematoda</taxon>
        <taxon>Chromadorea</taxon>
        <taxon>Rhabditida</taxon>
        <taxon>Spirurina</taxon>
        <taxon>Ascaridomorpha</taxon>
        <taxon>Ascaridoidea</taxon>
        <taxon>Ascarididae</taxon>
        <taxon>Ascaris</taxon>
    </lineage>
</organism>
<evidence type="ECO:0000256" key="6">
    <source>
        <dbReference type="ARBA" id="ARBA00022840"/>
    </source>
</evidence>
<dbReference type="Gene3D" id="3.40.50.800">
    <property type="entry name" value="Anticodon-binding domain"/>
    <property type="match status" value="1"/>
</dbReference>
<feature type="active site" description="Proton acceptor" evidence="9">
    <location>
        <position position="763"/>
    </location>
</feature>
<keyword evidence="5" id="KW-0418">Kinase</keyword>
<keyword evidence="6 10" id="KW-0067">ATP-binding</keyword>
<dbReference type="GO" id="GO:0009893">
    <property type="term" value="P:positive regulation of metabolic process"/>
    <property type="evidence" value="ECO:0007669"/>
    <property type="project" value="UniProtKB-ARBA"/>
</dbReference>
<evidence type="ECO:0000256" key="4">
    <source>
        <dbReference type="ARBA" id="ARBA00022741"/>
    </source>
</evidence>
<dbReference type="SUPFAM" id="SSF54495">
    <property type="entry name" value="UBC-like"/>
    <property type="match status" value="1"/>
</dbReference>
<dbReference type="PANTHER" id="PTHR11042">
    <property type="entry name" value="EUKARYOTIC TRANSLATION INITIATION FACTOR 2-ALPHA KINASE EIF2-ALPHA KINASE -RELATED"/>
    <property type="match status" value="1"/>
</dbReference>
<name>A0A9J2PFC4_ASCLU</name>
<feature type="domain" description="RWD" evidence="14">
    <location>
        <begin position="14"/>
        <end position="130"/>
    </location>
</feature>
<dbReference type="PANTHER" id="PTHR11042:SF136">
    <property type="entry name" value="EIF-2-ALPHA KINASE GCN2"/>
    <property type="match status" value="1"/>
</dbReference>
<dbReference type="SUPFAM" id="SSF56112">
    <property type="entry name" value="Protein kinase-like (PK-like)"/>
    <property type="match status" value="1"/>
</dbReference>
<accession>A0A9J2PFC4</accession>
<keyword evidence="4 10" id="KW-0547">Nucleotide-binding</keyword>
<keyword evidence="2" id="KW-0723">Serine/threonine-protein kinase</keyword>
<dbReference type="InterPro" id="IPR016255">
    <property type="entry name" value="Gcn2"/>
</dbReference>
<dbReference type="InterPro" id="IPR017441">
    <property type="entry name" value="Protein_kinase_ATP_BS"/>
</dbReference>
<dbReference type="InterPro" id="IPR045864">
    <property type="entry name" value="aa-tRNA-synth_II/BPL/LPL"/>
</dbReference>
<dbReference type="Gene3D" id="3.30.200.20">
    <property type="entry name" value="Phosphorylase Kinase, domain 1"/>
    <property type="match status" value="1"/>
</dbReference>
<dbReference type="CDD" id="cd23823">
    <property type="entry name" value="RWD_GCN2"/>
    <property type="match status" value="1"/>
</dbReference>
<dbReference type="PROSITE" id="PS50011">
    <property type="entry name" value="PROTEIN_KINASE_DOM"/>
    <property type="match status" value="1"/>
</dbReference>
<feature type="domain" description="Protein kinase" evidence="13">
    <location>
        <begin position="503"/>
        <end position="932"/>
    </location>
</feature>
<feature type="binding site" evidence="10">
    <location>
        <begin position="509"/>
        <end position="517"/>
    </location>
    <ligand>
        <name>ATP</name>
        <dbReference type="ChEBI" id="CHEBI:30616"/>
    </ligand>
</feature>
<dbReference type="EC" id="2.7.11.1" evidence="1"/>
<evidence type="ECO:0000256" key="9">
    <source>
        <dbReference type="PIRSR" id="PIRSR000660-1"/>
    </source>
</evidence>
<dbReference type="InterPro" id="IPR006575">
    <property type="entry name" value="RWD_dom"/>
</dbReference>
<dbReference type="Proteomes" id="UP000036681">
    <property type="component" value="Unplaced"/>
</dbReference>
<protein>
    <recommendedName>
        <fullName evidence="1">non-specific serine/threonine protein kinase</fullName>
        <ecNumber evidence="1">2.7.11.1</ecNumber>
    </recommendedName>
</protein>
<dbReference type="InterPro" id="IPR000719">
    <property type="entry name" value="Prot_kinase_dom"/>
</dbReference>
<evidence type="ECO:0000256" key="10">
    <source>
        <dbReference type="PIRSR" id="PIRSR000660-2"/>
    </source>
</evidence>
<dbReference type="SUPFAM" id="SSF55681">
    <property type="entry name" value="Class II aaRS and biotin synthetases"/>
    <property type="match status" value="1"/>
</dbReference>
<evidence type="ECO:0000256" key="1">
    <source>
        <dbReference type="ARBA" id="ARBA00012513"/>
    </source>
</evidence>
<dbReference type="PROSITE" id="PS50908">
    <property type="entry name" value="RWD"/>
    <property type="match status" value="1"/>
</dbReference>
<feature type="binding site" evidence="10 11">
    <location>
        <position position="532"/>
    </location>
    <ligand>
        <name>ATP</name>
        <dbReference type="ChEBI" id="CHEBI:30616"/>
    </ligand>
</feature>
<dbReference type="Pfam" id="PF00069">
    <property type="entry name" value="Pkinase"/>
    <property type="match status" value="2"/>
</dbReference>
<dbReference type="Gene3D" id="3.30.930.10">
    <property type="entry name" value="Bira Bifunctional Protein, Domain 2"/>
    <property type="match status" value="1"/>
</dbReference>
<dbReference type="PIRSF" id="PIRSF000660">
    <property type="entry name" value="Ser/Thr_PK_GCN2"/>
    <property type="match status" value="1"/>
</dbReference>
<dbReference type="WBParaSite" id="ALUE_0000804401-mRNA-1">
    <property type="protein sequence ID" value="ALUE_0000804401-mRNA-1"/>
    <property type="gene ID" value="ALUE_0000804401"/>
</dbReference>
<dbReference type="GO" id="GO:0005634">
    <property type="term" value="C:nucleus"/>
    <property type="evidence" value="ECO:0007669"/>
    <property type="project" value="TreeGrafter"/>
</dbReference>
<feature type="region of interest" description="Disordered" evidence="12">
    <location>
        <begin position="675"/>
        <end position="701"/>
    </location>
</feature>
<feature type="compositionally biased region" description="Low complexity" evidence="12">
    <location>
        <begin position="691"/>
        <end position="701"/>
    </location>
</feature>
<sequence>MRDGDNDSKHRQDDERLVLESIYGDDVRNACGQKAWKVWKPLDIIIHLRPVGSASVSGDKAFVSVDLHVKCSTSYPAHRSPEIFLENAKGISVDDLTLLRGVLIKKAEEMKGTEVIMELCQIVQEFLYEHNKPPTGSFHDGMLLQKAAVEHERKRLRASSEQRERDAVVAFEEMRKEKLLWKEAEDEERSPTRDLFGSQLVHCVDGVERRICRTDKEAPRRDRPHAFCSEWTAVEPGFNREILVSEWNFEYSLRRKAARKSEFNLEPFASRLEWLQDEMLKLSRLTRVDQSLYPYTLLAVQNKALTSTNVNVRILYGQLIDRNDVAIARCLHLLESQQELLLPRLAAQLVYAIRWLHESHLYHGALNSSTLWMTNKRFFRFSDYMLRSCVEELCEVFKRCANGDNNYGATFRTEKNQRRKDLSQIGTLFEELRSSTKSSVFRDHFDKFISDCQSAKSIDQLIDHPFFNQEGGDLMSPSLASVTSSESAADFEGNPHSRLKNEFFYIDFLGRGGFGDVILARNKLDGNEYAVKRIPLDPKDDRLNKKVTREAKLFSRLNHPNVVRYYSAWIEYAPMKSQRVVDRNQEANIPKNAETPDRSEDDDSLMPLSMRNMESRAAKITYDSTAEWSTSFQRIPAATHSESDSEDDDAAPIRTLFSPTLHSTSNNSEFDVLFEGEGEGESGDEGEVAEESSSQSRAQVVASPINRMPRILFIQMEYCEKSTLRILIDSGKLLGNQRSVWRIFRETLQGLQYIHQEGMIHRDIKPEAIIGNMEETTMEMQMNILIDGNDRIKIGDFGLATRDFLVRKSAPSGASDGGQSSITKDIGTALYIAPELLSTSADTSDFTTKIDVYSVGIVLFEMFYRPLLPGMERITMLKALRNSSIFPSDFASEVPEAHRKAAKELIVMMLKRAPEQRPSVQNLLDSERVPIVEIEESHFQKMFCQALRKRGGRMHQWMIDRMLAEPLPPAADFLYDQAVCSPDRLSLPRLRTIEYICEELSRLCALHAFIPFATHSVAPYSSQSIARSTKSKLRTCRFIDENGITVALPFDLRKTFVRYCVRNGLNRLKRYAYGKVFSRSDALGGIHPVERNEFAVDSIGACASSSTLTADVLCVVIEAACRLEAISSHKWQLVIGHKSLVTAAAMYLGFGDNDAVIKILNVLYYISTANSTVCFVFFSLREQKVERLRVGGEMSFNQANSLLNILEGEDRSLEGLRERTRPLMRARSDAVSELVKTAISDITNTVHILNLLTGEKSERLVFDGSLCYRPQTFASGMIFQLQVLLPHKQSTRPIIVCTGGRYDEMLKEERHVQDPRPPIPLCAVGCGFLVDVIAHLQCSDSPDCKSAWCSALVCSTSNSLLKEKALLVRRLWQRGVSADFLHDPVESVQLNQLIEHCEEKKIDELLIVFDRDEVLVRSRGVDLGKMTFDDALQRFSLGPSANVSSENAASHSPVRQSSVSNALSATFGNLDVHYALNEKLAFNTRKRIETQVRMSMQKVLSCLAPSTLVDVIVIDIPPEGTRQLAALIDRNGSTDELEVAFTRAALQLSKHKKELKCIHDVLYDILQSKNSAAIVLFSKPSNNGYYRFIM</sequence>
<evidence type="ECO:0000256" key="5">
    <source>
        <dbReference type="ARBA" id="ARBA00022777"/>
    </source>
</evidence>
<feature type="compositionally biased region" description="Acidic residues" evidence="12">
    <location>
        <begin position="675"/>
        <end position="690"/>
    </location>
</feature>
<comment type="catalytic activity">
    <reaction evidence="7">
        <text>L-threonyl-[protein] + ATP = O-phospho-L-threonyl-[protein] + ADP + H(+)</text>
        <dbReference type="Rhea" id="RHEA:46608"/>
        <dbReference type="Rhea" id="RHEA-COMP:11060"/>
        <dbReference type="Rhea" id="RHEA-COMP:11605"/>
        <dbReference type="ChEBI" id="CHEBI:15378"/>
        <dbReference type="ChEBI" id="CHEBI:30013"/>
        <dbReference type="ChEBI" id="CHEBI:30616"/>
        <dbReference type="ChEBI" id="CHEBI:61977"/>
        <dbReference type="ChEBI" id="CHEBI:456216"/>
        <dbReference type="EC" id="2.7.11.1"/>
    </reaction>
</comment>
<dbReference type="GO" id="GO:1990625">
    <property type="term" value="P:negative regulation of cytoplasmic translational initiation in response to stress"/>
    <property type="evidence" value="ECO:0007669"/>
    <property type="project" value="TreeGrafter"/>
</dbReference>
<feature type="region of interest" description="Disordered" evidence="12">
    <location>
        <begin position="587"/>
        <end position="606"/>
    </location>
</feature>
<dbReference type="PROSITE" id="PS00107">
    <property type="entry name" value="PROTEIN_KINASE_ATP"/>
    <property type="match status" value="1"/>
</dbReference>
<evidence type="ECO:0000256" key="12">
    <source>
        <dbReference type="SAM" id="MobiDB-lite"/>
    </source>
</evidence>
<dbReference type="GO" id="GO:0004694">
    <property type="term" value="F:eukaryotic translation initiation factor 2alpha kinase activity"/>
    <property type="evidence" value="ECO:0007669"/>
    <property type="project" value="InterPro"/>
</dbReference>
<dbReference type="FunFam" id="3.10.110.10:FF:000050">
    <property type="entry name" value="eIF-2-alpha kinase GCN2"/>
    <property type="match status" value="1"/>
</dbReference>
<dbReference type="GO" id="GO:0005829">
    <property type="term" value="C:cytosol"/>
    <property type="evidence" value="ECO:0007669"/>
    <property type="project" value="TreeGrafter"/>
</dbReference>
<evidence type="ECO:0000256" key="8">
    <source>
        <dbReference type="ARBA" id="ARBA00048679"/>
    </source>
</evidence>
<dbReference type="Pfam" id="PF05773">
    <property type="entry name" value="RWD"/>
    <property type="match status" value="1"/>
</dbReference>